<reference evidence="19 20" key="1">
    <citation type="submission" date="2018-07" db="EMBL/GenBank/DDBJ databases">
        <title>Campylobacter zealandensis sp. nov., isolated from birds and water in New Zealand.</title>
        <authorList>
            <person name="Wilkinson D.A."/>
            <person name="Biggs P.J."/>
            <person name="French N.P."/>
            <person name="Midwinter A.C."/>
        </authorList>
    </citation>
    <scope>NUCLEOTIDE SEQUENCE [LARGE SCALE GENOMIC DNA]</scope>
    <source>
        <strain evidence="19 20">B423b</strain>
    </source>
</reference>
<keyword evidence="10 15" id="KW-0798">TonB box</keyword>
<dbReference type="PANTHER" id="PTHR32552:SF68">
    <property type="entry name" value="FERRICHROME OUTER MEMBRANE TRANSPORTER_PHAGE RECEPTOR"/>
    <property type="match status" value="1"/>
</dbReference>
<keyword evidence="11 14" id="KW-0472">Membrane</keyword>
<keyword evidence="8" id="KW-0408">Iron</keyword>
<evidence type="ECO:0000256" key="6">
    <source>
        <dbReference type="ARBA" id="ARBA00022692"/>
    </source>
</evidence>
<organism evidence="19 20">
    <name type="scientific">Campylobacter novaezeelandiae</name>
    <dbReference type="NCBI Taxonomy" id="2267891"/>
    <lineage>
        <taxon>Bacteria</taxon>
        <taxon>Pseudomonadati</taxon>
        <taxon>Campylobacterota</taxon>
        <taxon>Epsilonproteobacteria</taxon>
        <taxon>Campylobacterales</taxon>
        <taxon>Campylobacteraceae</taxon>
        <taxon>Campylobacter</taxon>
    </lineage>
</organism>
<dbReference type="NCBIfam" id="TIGR01783">
    <property type="entry name" value="TonB-siderophor"/>
    <property type="match status" value="1"/>
</dbReference>
<comment type="similarity">
    <text evidence="2 14 15">Belongs to the TonB-dependent receptor family.</text>
</comment>
<evidence type="ECO:0000256" key="1">
    <source>
        <dbReference type="ARBA" id="ARBA00004571"/>
    </source>
</evidence>
<evidence type="ECO:0000259" key="18">
    <source>
        <dbReference type="Pfam" id="PF07715"/>
    </source>
</evidence>
<dbReference type="SUPFAM" id="SSF56935">
    <property type="entry name" value="Porins"/>
    <property type="match status" value="1"/>
</dbReference>
<accession>A0A4V2JQQ0</accession>
<keyword evidence="20" id="KW-1185">Reference proteome</keyword>
<dbReference type="Pfam" id="PF07715">
    <property type="entry name" value="Plug"/>
    <property type="match status" value="1"/>
</dbReference>
<proteinExistence type="inferred from homology"/>
<dbReference type="InterPro" id="IPR036942">
    <property type="entry name" value="Beta-barrel_TonB_sf"/>
</dbReference>
<keyword evidence="7 16" id="KW-0732">Signal</keyword>
<dbReference type="GO" id="GO:0015891">
    <property type="term" value="P:siderophore transport"/>
    <property type="evidence" value="ECO:0007669"/>
    <property type="project" value="InterPro"/>
</dbReference>
<evidence type="ECO:0000256" key="9">
    <source>
        <dbReference type="ARBA" id="ARBA00023065"/>
    </source>
</evidence>
<feature type="domain" description="TonB-dependent receptor-like beta-barrel" evidence="17">
    <location>
        <begin position="214"/>
        <end position="644"/>
    </location>
</feature>
<evidence type="ECO:0000313" key="20">
    <source>
        <dbReference type="Proteomes" id="UP000292583"/>
    </source>
</evidence>
<evidence type="ECO:0000256" key="4">
    <source>
        <dbReference type="ARBA" id="ARBA00022452"/>
    </source>
</evidence>
<keyword evidence="12 19" id="KW-0675">Receptor</keyword>
<feature type="domain" description="TonB-dependent receptor plug" evidence="18">
    <location>
        <begin position="44"/>
        <end position="141"/>
    </location>
</feature>
<dbReference type="RefSeq" id="WP_131186347.1">
    <property type="nucleotide sequence ID" value="NZ_QPGR01000001.1"/>
</dbReference>
<protein>
    <submittedName>
        <fullName evidence="19">TonB-dependent siderophore receptor</fullName>
    </submittedName>
</protein>
<dbReference type="GO" id="GO:0015344">
    <property type="term" value="F:siderophore uptake transmembrane transporter activity"/>
    <property type="evidence" value="ECO:0007669"/>
    <property type="project" value="TreeGrafter"/>
</dbReference>
<dbReference type="Gene3D" id="2.40.170.20">
    <property type="entry name" value="TonB-dependent receptor, beta-barrel domain"/>
    <property type="match status" value="1"/>
</dbReference>
<dbReference type="PANTHER" id="PTHR32552">
    <property type="entry name" value="FERRICHROME IRON RECEPTOR-RELATED"/>
    <property type="match status" value="1"/>
</dbReference>
<evidence type="ECO:0000256" key="10">
    <source>
        <dbReference type="ARBA" id="ARBA00023077"/>
    </source>
</evidence>
<keyword evidence="5" id="KW-0410">Iron transport</keyword>
<evidence type="ECO:0000256" key="8">
    <source>
        <dbReference type="ARBA" id="ARBA00023004"/>
    </source>
</evidence>
<dbReference type="CDD" id="cd01347">
    <property type="entry name" value="ligand_gated_channel"/>
    <property type="match status" value="1"/>
</dbReference>
<evidence type="ECO:0000256" key="15">
    <source>
        <dbReference type="RuleBase" id="RU003357"/>
    </source>
</evidence>
<evidence type="ECO:0000256" key="3">
    <source>
        <dbReference type="ARBA" id="ARBA00022448"/>
    </source>
</evidence>
<comment type="caution">
    <text evidence="19">The sequence shown here is derived from an EMBL/GenBank/DDBJ whole genome shotgun (WGS) entry which is preliminary data.</text>
</comment>
<evidence type="ECO:0000256" key="13">
    <source>
        <dbReference type="ARBA" id="ARBA00023237"/>
    </source>
</evidence>
<comment type="subcellular location">
    <subcellularLocation>
        <location evidence="1 14">Cell outer membrane</location>
        <topology evidence="1 14">Multi-pass membrane protein</topology>
    </subcellularLocation>
</comment>
<dbReference type="EMBL" id="QPGR01000001">
    <property type="protein sequence ID" value="TBR82302.1"/>
    <property type="molecule type" value="Genomic_DNA"/>
</dbReference>
<dbReference type="Gene3D" id="2.170.130.10">
    <property type="entry name" value="TonB-dependent receptor, plug domain"/>
    <property type="match status" value="1"/>
</dbReference>
<keyword evidence="13 14" id="KW-0998">Cell outer membrane</keyword>
<feature type="chain" id="PRO_5020201182" evidence="16">
    <location>
        <begin position="19"/>
        <end position="673"/>
    </location>
</feature>
<evidence type="ECO:0000256" key="12">
    <source>
        <dbReference type="ARBA" id="ARBA00023170"/>
    </source>
</evidence>
<keyword evidence="3 14" id="KW-0813">Transport</keyword>
<evidence type="ECO:0000313" key="19">
    <source>
        <dbReference type="EMBL" id="TBR82302.1"/>
    </source>
</evidence>
<evidence type="ECO:0000256" key="14">
    <source>
        <dbReference type="PROSITE-ProRule" id="PRU01360"/>
    </source>
</evidence>
<dbReference type="Proteomes" id="UP000292583">
    <property type="component" value="Unassembled WGS sequence"/>
</dbReference>
<dbReference type="InterPro" id="IPR037066">
    <property type="entry name" value="Plug_dom_sf"/>
</dbReference>
<dbReference type="GO" id="GO:0009279">
    <property type="term" value="C:cell outer membrane"/>
    <property type="evidence" value="ECO:0007669"/>
    <property type="project" value="UniProtKB-SubCell"/>
</dbReference>
<evidence type="ECO:0000256" key="7">
    <source>
        <dbReference type="ARBA" id="ARBA00022729"/>
    </source>
</evidence>
<dbReference type="InterPro" id="IPR000531">
    <property type="entry name" value="Beta-barrel_TonB"/>
</dbReference>
<evidence type="ECO:0000259" key="17">
    <source>
        <dbReference type="Pfam" id="PF00593"/>
    </source>
</evidence>
<dbReference type="Pfam" id="PF00593">
    <property type="entry name" value="TonB_dep_Rec_b-barrel"/>
    <property type="match status" value="1"/>
</dbReference>
<evidence type="ECO:0000256" key="5">
    <source>
        <dbReference type="ARBA" id="ARBA00022496"/>
    </source>
</evidence>
<evidence type="ECO:0000256" key="2">
    <source>
        <dbReference type="ARBA" id="ARBA00009810"/>
    </source>
</evidence>
<keyword evidence="4 14" id="KW-1134">Transmembrane beta strand</keyword>
<dbReference type="InterPro" id="IPR010105">
    <property type="entry name" value="TonB_sidphr_rcpt"/>
</dbReference>
<sequence length="673" mass="76281">MKISKLVILSLSASLALAQEVGNLDEISIVGSVEKGKEVDYLNPRNITVIDSDTIEKMGFTQLDEIIRYESGFLSQPYGSDLDTTDWLKLRGFDATLTLDGTAIYKGGYFGFSPDIYGLEKIEIIKGADSISYGSSQSGGIINLISKRPQKKPFAEVGVKVGNLQQNGIFFDVNDQFLKDNTYFRLVGNYQRENGQVDKTWQEHYYIAPSLNIEINEQTFLTLLSSFQYDQGVPTTAFFPAYGTLINTPNGYIDPNTNLGSPFSDYLKRSQVSLGYEFIHYLNDDLYFSQNYKFNMENKDQFSVSFSSLDPSNSNKAKRSSVIVDGIARTHTIDNRLNYTKKFGIIENNLITGVDYQYAYVRGKYGYGMASDVDIFHPDYTPQTKSDVPTYLVKQSQLGLYLKDKVKIDNFIFNAGLRFDKAKSDSKSFGAKSDYNVNHTSLQSGIMYVFDDLGLMPFINYSQSFRPIAGNDGNGNNYKPYEGRQYETGIKYLPYFIDAEFYLTYFDLKEKNALINAPSGSFASIQSGKQISKGVEFNSNIHFNDILNWLLAYTYYIKTNTDLNTIETIRTPQMPKNTLSSYLIYTFALDNKSSIQTMFGVRYVGSSTDEAGNKGLKIPSYTLYDTGVVFNYKQWQTKLNIDNIFNKKYVSSCYYSCYYGEGIRASLSLSYKW</sequence>
<dbReference type="GO" id="GO:0038023">
    <property type="term" value="F:signaling receptor activity"/>
    <property type="evidence" value="ECO:0007669"/>
    <property type="project" value="InterPro"/>
</dbReference>
<dbReference type="InterPro" id="IPR012910">
    <property type="entry name" value="Plug_dom"/>
</dbReference>
<dbReference type="OrthoDB" id="9760333at2"/>
<feature type="signal peptide" evidence="16">
    <location>
        <begin position="1"/>
        <end position="18"/>
    </location>
</feature>
<dbReference type="PROSITE" id="PS52016">
    <property type="entry name" value="TONB_DEPENDENT_REC_3"/>
    <property type="match status" value="1"/>
</dbReference>
<keyword evidence="9" id="KW-0406">Ion transport</keyword>
<gene>
    <name evidence="19" type="ORF">DU473_00235</name>
</gene>
<evidence type="ECO:0000256" key="11">
    <source>
        <dbReference type="ARBA" id="ARBA00023136"/>
    </source>
</evidence>
<dbReference type="InterPro" id="IPR039426">
    <property type="entry name" value="TonB-dep_rcpt-like"/>
</dbReference>
<name>A0A4V2JQQ0_9BACT</name>
<keyword evidence="6 14" id="KW-0812">Transmembrane</keyword>
<dbReference type="AlphaFoldDB" id="A0A4V2JQQ0"/>
<evidence type="ECO:0000256" key="16">
    <source>
        <dbReference type="SAM" id="SignalP"/>
    </source>
</evidence>